<dbReference type="OrthoDB" id="7600614at2759"/>
<organism evidence="1 2">
    <name type="scientific">Aphis craccivora</name>
    <name type="common">Cowpea aphid</name>
    <dbReference type="NCBI Taxonomy" id="307492"/>
    <lineage>
        <taxon>Eukaryota</taxon>
        <taxon>Metazoa</taxon>
        <taxon>Ecdysozoa</taxon>
        <taxon>Arthropoda</taxon>
        <taxon>Hexapoda</taxon>
        <taxon>Insecta</taxon>
        <taxon>Pterygota</taxon>
        <taxon>Neoptera</taxon>
        <taxon>Paraneoptera</taxon>
        <taxon>Hemiptera</taxon>
        <taxon>Sternorrhyncha</taxon>
        <taxon>Aphidomorpha</taxon>
        <taxon>Aphidoidea</taxon>
        <taxon>Aphididae</taxon>
        <taxon>Aphidini</taxon>
        <taxon>Aphis</taxon>
        <taxon>Aphis</taxon>
    </lineage>
</organism>
<dbReference type="EMBL" id="VUJU01007265">
    <property type="protein sequence ID" value="KAF0746311.1"/>
    <property type="molecule type" value="Genomic_DNA"/>
</dbReference>
<reference evidence="1 2" key="1">
    <citation type="submission" date="2019-08" db="EMBL/GenBank/DDBJ databases">
        <title>Whole genome of Aphis craccivora.</title>
        <authorList>
            <person name="Voronova N.V."/>
            <person name="Shulinski R.S."/>
            <person name="Bandarenka Y.V."/>
            <person name="Zhorov D.G."/>
            <person name="Warner D."/>
        </authorList>
    </citation>
    <scope>NUCLEOTIDE SEQUENCE [LARGE SCALE GENOMIC DNA]</scope>
    <source>
        <strain evidence="1">180601</strain>
        <tissue evidence="1">Whole Body</tissue>
    </source>
</reference>
<dbReference type="Proteomes" id="UP000478052">
    <property type="component" value="Unassembled WGS sequence"/>
</dbReference>
<protein>
    <submittedName>
        <fullName evidence="1">DDE Tnp4 domain-containing protein</fullName>
    </submittedName>
</protein>
<accession>A0A6G0XZS1</accession>
<name>A0A6G0XZS1_APHCR</name>
<dbReference type="AlphaFoldDB" id="A0A6G0XZS1"/>
<evidence type="ECO:0000313" key="1">
    <source>
        <dbReference type="EMBL" id="KAF0746311.1"/>
    </source>
</evidence>
<proteinExistence type="predicted"/>
<comment type="caution">
    <text evidence="1">The sequence shown here is derived from an EMBL/GenBank/DDBJ whole genome shotgun (WGS) entry which is preliminary data.</text>
</comment>
<evidence type="ECO:0000313" key="2">
    <source>
        <dbReference type="Proteomes" id="UP000478052"/>
    </source>
</evidence>
<gene>
    <name evidence="1" type="ORF">FWK35_00019335</name>
</gene>
<keyword evidence="2" id="KW-1185">Reference proteome</keyword>
<sequence length="304" mass="34910">MSDHSSLNRLSVSPYHKRKYVIIPDPENEEDAAITSNHSSLKEFSVKNKTIPVTVYDEDKATENWKRKSKRRTKSYLTTNLHLKYLDLTSKKCCRSLPVLKNGSRIENHKAIQLKGYGKIILTNTCAFDTAVFLIMVAICDSNKYLIEVNDELISSTFIGFVKKILSDSITVGTYRQRAQIIINLQNPVQTPIKHDQLLLKCVTTFTNILKCVIPDFPTITDHSECKNPKCHTTSHYQYGSITYIYDGHFKDLQNCINERMNEINYTCNLTKKKKKCKGIKTIKPQISENHIFVELIKDNKGKN</sequence>